<reference evidence="3" key="3">
    <citation type="submission" date="2015-04" db="UniProtKB">
        <authorList>
            <consortium name="EnsemblPlants"/>
        </authorList>
    </citation>
    <scope>IDENTIFICATION</scope>
    <source>
        <strain evidence="3">cv. Jemalong A17</strain>
    </source>
</reference>
<feature type="region of interest" description="Disordered" evidence="1">
    <location>
        <begin position="86"/>
        <end position="117"/>
    </location>
</feature>
<organism evidence="2 4">
    <name type="scientific">Medicago truncatula</name>
    <name type="common">Barrel medic</name>
    <name type="synonym">Medicago tribuloides</name>
    <dbReference type="NCBI Taxonomy" id="3880"/>
    <lineage>
        <taxon>Eukaryota</taxon>
        <taxon>Viridiplantae</taxon>
        <taxon>Streptophyta</taxon>
        <taxon>Embryophyta</taxon>
        <taxon>Tracheophyta</taxon>
        <taxon>Spermatophyta</taxon>
        <taxon>Magnoliopsida</taxon>
        <taxon>eudicotyledons</taxon>
        <taxon>Gunneridae</taxon>
        <taxon>Pentapetalae</taxon>
        <taxon>rosids</taxon>
        <taxon>fabids</taxon>
        <taxon>Fabales</taxon>
        <taxon>Fabaceae</taxon>
        <taxon>Papilionoideae</taxon>
        <taxon>50 kb inversion clade</taxon>
        <taxon>NPAAA clade</taxon>
        <taxon>Hologalegina</taxon>
        <taxon>IRL clade</taxon>
        <taxon>Trifolieae</taxon>
        <taxon>Medicago</taxon>
    </lineage>
</organism>
<evidence type="ECO:0000313" key="4">
    <source>
        <dbReference type="Proteomes" id="UP000002051"/>
    </source>
</evidence>
<protein>
    <recommendedName>
        <fullName evidence="5">OTU domain-containing protein</fullName>
    </recommendedName>
</protein>
<name>A0A072VHE9_MEDTR</name>
<sequence>MTHGLPCACELARYSMIPSAIPLNVVHIVWRRLNFFDDGFNKSSELSLKPEIDALVRRFDELDMSGKIALKGKVYELAFPTTTSMCPPSNKANTKGAPKRGKRKMSNREKSTKRDPSWWEHVDASIESQASVSKCTPKPSVQKFTTRPSVHKLTPQPSVNKVDKSRVLPFMEWLHKEIHHFIDDVLDVGPDGNCGYRAVGALLGRGEDSWPLIRHECLEELQEWREDYTRMFGGEDYVQNLIQSLYVDGYATRDKWMTLPAMGHVIASKYNITLVSLSVDMPMTFFPLRSPFSPSSGLIVYLKPDSPIPPATNLWRKYCKEEAQTWETAYHTRVQAWLTIFPKTFEPVINLGDPC</sequence>
<reference evidence="2 4" key="1">
    <citation type="journal article" date="2011" name="Nature">
        <title>The Medicago genome provides insight into the evolution of rhizobial symbioses.</title>
        <authorList>
            <person name="Young N.D."/>
            <person name="Debelle F."/>
            <person name="Oldroyd G.E."/>
            <person name="Geurts R."/>
            <person name="Cannon S.B."/>
            <person name="Udvardi M.K."/>
            <person name="Benedito V.A."/>
            <person name="Mayer K.F."/>
            <person name="Gouzy J."/>
            <person name="Schoof H."/>
            <person name="Van de Peer Y."/>
            <person name="Proost S."/>
            <person name="Cook D.R."/>
            <person name="Meyers B.C."/>
            <person name="Spannagl M."/>
            <person name="Cheung F."/>
            <person name="De Mita S."/>
            <person name="Krishnakumar V."/>
            <person name="Gundlach H."/>
            <person name="Zhou S."/>
            <person name="Mudge J."/>
            <person name="Bharti A.K."/>
            <person name="Murray J.D."/>
            <person name="Naoumkina M.A."/>
            <person name="Rosen B."/>
            <person name="Silverstein K.A."/>
            <person name="Tang H."/>
            <person name="Rombauts S."/>
            <person name="Zhao P.X."/>
            <person name="Zhou P."/>
            <person name="Barbe V."/>
            <person name="Bardou P."/>
            <person name="Bechner M."/>
            <person name="Bellec A."/>
            <person name="Berger A."/>
            <person name="Berges H."/>
            <person name="Bidwell S."/>
            <person name="Bisseling T."/>
            <person name="Choisne N."/>
            <person name="Couloux A."/>
            <person name="Denny R."/>
            <person name="Deshpande S."/>
            <person name="Dai X."/>
            <person name="Doyle J.J."/>
            <person name="Dudez A.M."/>
            <person name="Farmer A.D."/>
            <person name="Fouteau S."/>
            <person name="Franken C."/>
            <person name="Gibelin C."/>
            <person name="Gish J."/>
            <person name="Goldstein S."/>
            <person name="Gonzalez A.J."/>
            <person name="Green P.J."/>
            <person name="Hallab A."/>
            <person name="Hartog M."/>
            <person name="Hua A."/>
            <person name="Humphray S.J."/>
            <person name="Jeong D.H."/>
            <person name="Jing Y."/>
            <person name="Jocker A."/>
            <person name="Kenton S.M."/>
            <person name="Kim D.J."/>
            <person name="Klee K."/>
            <person name="Lai H."/>
            <person name="Lang C."/>
            <person name="Lin S."/>
            <person name="Macmil S.L."/>
            <person name="Magdelenat G."/>
            <person name="Matthews L."/>
            <person name="McCorrison J."/>
            <person name="Monaghan E.L."/>
            <person name="Mun J.H."/>
            <person name="Najar F.Z."/>
            <person name="Nicholson C."/>
            <person name="Noirot C."/>
            <person name="O'Bleness M."/>
            <person name="Paule C.R."/>
            <person name="Poulain J."/>
            <person name="Prion F."/>
            <person name="Qin B."/>
            <person name="Qu C."/>
            <person name="Retzel E.F."/>
            <person name="Riddle C."/>
            <person name="Sallet E."/>
            <person name="Samain S."/>
            <person name="Samson N."/>
            <person name="Sanders I."/>
            <person name="Saurat O."/>
            <person name="Scarpelli C."/>
            <person name="Schiex T."/>
            <person name="Segurens B."/>
            <person name="Severin A.J."/>
            <person name="Sherrier D.J."/>
            <person name="Shi R."/>
            <person name="Sims S."/>
            <person name="Singer S.R."/>
            <person name="Sinharoy S."/>
            <person name="Sterck L."/>
            <person name="Viollet A."/>
            <person name="Wang B.B."/>
            <person name="Wang K."/>
            <person name="Wang M."/>
            <person name="Wang X."/>
            <person name="Warfsmann J."/>
            <person name="Weissenbach J."/>
            <person name="White D.D."/>
            <person name="White J.D."/>
            <person name="Wiley G.B."/>
            <person name="Wincker P."/>
            <person name="Xing Y."/>
            <person name="Yang L."/>
            <person name="Yao Z."/>
            <person name="Ying F."/>
            <person name="Zhai J."/>
            <person name="Zhou L."/>
            <person name="Zuber A."/>
            <person name="Denarie J."/>
            <person name="Dixon R.A."/>
            <person name="May G.D."/>
            <person name="Schwartz D.C."/>
            <person name="Rogers J."/>
            <person name="Quetier F."/>
            <person name="Town C.D."/>
            <person name="Roe B.A."/>
        </authorList>
    </citation>
    <scope>NUCLEOTIDE SEQUENCE [LARGE SCALE GENOMIC DNA]</scope>
    <source>
        <strain evidence="2">A17</strain>
        <strain evidence="3 4">cv. Jemalong A17</strain>
    </source>
</reference>
<feature type="compositionally biased region" description="Basic and acidic residues" evidence="1">
    <location>
        <begin position="106"/>
        <end position="117"/>
    </location>
</feature>
<evidence type="ECO:0008006" key="5">
    <source>
        <dbReference type="Google" id="ProtNLM"/>
    </source>
</evidence>
<dbReference type="Gene3D" id="3.90.70.80">
    <property type="match status" value="1"/>
</dbReference>
<keyword evidence="4" id="KW-1185">Reference proteome</keyword>
<gene>
    <name evidence="2" type="ordered locus">MTR_1g036180</name>
</gene>
<dbReference type="EMBL" id="CM001217">
    <property type="protein sequence ID" value="KEH40838.1"/>
    <property type="molecule type" value="Genomic_DNA"/>
</dbReference>
<evidence type="ECO:0000256" key="1">
    <source>
        <dbReference type="SAM" id="MobiDB-lite"/>
    </source>
</evidence>
<dbReference type="GO" id="GO:0004843">
    <property type="term" value="F:cysteine-type deubiquitinase activity"/>
    <property type="evidence" value="ECO:0000318"/>
    <property type="project" value="GO_Central"/>
</dbReference>
<evidence type="ECO:0000313" key="3">
    <source>
        <dbReference type="EnsemblPlants" id="KEH40838"/>
    </source>
</evidence>
<dbReference type="EnsemblPlants" id="KEH40838">
    <property type="protein sequence ID" value="KEH40838"/>
    <property type="gene ID" value="MTR_1g036180"/>
</dbReference>
<proteinExistence type="predicted"/>
<dbReference type="HOGENOM" id="CLU_042722_2_0_1"/>
<dbReference type="Proteomes" id="UP000002051">
    <property type="component" value="Unassembled WGS sequence"/>
</dbReference>
<evidence type="ECO:0000313" key="2">
    <source>
        <dbReference type="EMBL" id="KEH40838.1"/>
    </source>
</evidence>
<dbReference type="CDD" id="cd22744">
    <property type="entry name" value="OTU"/>
    <property type="match status" value="1"/>
</dbReference>
<reference evidence="2 4" key="2">
    <citation type="journal article" date="2014" name="BMC Genomics">
        <title>An improved genome release (version Mt4.0) for the model legume Medicago truncatula.</title>
        <authorList>
            <person name="Tang H."/>
            <person name="Krishnakumar V."/>
            <person name="Bidwell S."/>
            <person name="Rosen B."/>
            <person name="Chan A."/>
            <person name="Zhou S."/>
            <person name="Gentzbittel L."/>
            <person name="Childs K.L."/>
            <person name="Yandell M."/>
            <person name="Gundlach H."/>
            <person name="Mayer K.F."/>
            <person name="Schwartz D.C."/>
            <person name="Town C.D."/>
        </authorList>
    </citation>
    <scope>GENOME REANNOTATION</scope>
    <source>
        <strain evidence="2">A17</strain>
        <strain evidence="3 4">cv. Jemalong A17</strain>
    </source>
</reference>
<accession>A0A072VHE9</accession>
<dbReference type="AlphaFoldDB" id="A0A072VHE9"/>